<keyword evidence="1" id="KW-0732">Signal</keyword>
<name>A0A915DNS9_9BILA</name>
<keyword evidence="2" id="KW-1185">Reference proteome</keyword>
<protein>
    <submittedName>
        <fullName evidence="3">Uncharacterized protein</fullName>
    </submittedName>
</protein>
<dbReference type="AlphaFoldDB" id="A0A915DNS9"/>
<sequence>MRLLIFWVLVLELFFGRLCSAWKSQSYICTCPPTNGTTPTILLVDETTAMSLMSSMTTDFPKTTLPPPVCTAPARSVPINAYLPQDSYNTSNTICPIGSCVCPSQPSGWQNTLFSVLNSLATSAKTQGLHCESNVPTNPTFATSISQSVVPSQTSSQTQQVIPDTYMVSSPQSPTQTTTYTYTPVETCAMYAVLQCADPLDQDGLTYNGGQINVTCASQLNANNVSQLLGPTSGYLQVASVGCGACPNPVSACGPYVAPFSDPSFLFE</sequence>
<feature type="signal peptide" evidence="1">
    <location>
        <begin position="1"/>
        <end position="21"/>
    </location>
</feature>
<feature type="chain" id="PRO_5037502199" evidence="1">
    <location>
        <begin position="22"/>
        <end position="268"/>
    </location>
</feature>
<proteinExistence type="predicted"/>
<dbReference type="Proteomes" id="UP000887574">
    <property type="component" value="Unplaced"/>
</dbReference>
<evidence type="ECO:0000256" key="1">
    <source>
        <dbReference type="SAM" id="SignalP"/>
    </source>
</evidence>
<evidence type="ECO:0000313" key="3">
    <source>
        <dbReference type="WBParaSite" id="jg22026"/>
    </source>
</evidence>
<evidence type="ECO:0000313" key="2">
    <source>
        <dbReference type="Proteomes" id="UP000887574"/>
    </source>
</evidence>
<dbReference type="WBParaSite" id="jg22026">
    <property type="protein sequence ID" value="jg22026"/>
    <property type="gene ID" value="jg22026"/>
</dbReference>
<reference evidence="3" key="1">
    <citation type="submission" date="2022-11" db="UniProtKB">
        <authorList>
            <consortium name="WormBaseParasite"/>
        </authorList>
    </citation>
    <scope>IDENTIFICATION</scope>
</reference>
<accession>A0A915DNS9</accession>
<organism evidence="2 3">
    <name type="scientific">Ditylenchus dipsaci</name>
    <dbReference type="NCBI Taxonomy" id="166011"/>
    <lineage>
        <taxon>Eukaryota</taxon>
        <taxon>Metazoa</taxon>
        <taxon>Ecdysozoa</taxon>
        <taxon>Nematoda</taxon>
        <taxon>Chromadorea</taxon>
        <taxon>Rhabditida</taxon>
        <taxon>Tylenchina</taxon>
        <taxon>Tylenchomorpha</taxon>
        <taxon>Sphaerularioidea</taxon>
        <taxon>Anguinidae</taxon>
        <taxon>Anguininae</taxon>
        <taxon>Ditylenchus</taxon>
    </lineage>
</organism>